<proteinExistence type="predicted"/>
<evidence type="ECO:0000313" key="1">
    <source>
        <dbReference type="EMBL" id="KAK7275650.1"/>
    </source>
</evidence>
<protein>
    <submittedName>
        <fullName evidence="1">Uncharacterized protein</fullName>
    </submittedName>
</protein>
<reference evidence="1 2" key="1">
    <citation type="submission" date="2024-01" db="EMBL/GenBank/DDBJ databases">
        <title>The genomes of 5 underutilized Papilionoideae crops provide insights into root nodulation and disease resistanc.</title>
        <authorList>
            <person name="Yuan L."/>
        </authorList>
    </citation>
    <scope>NUCLEOTIDE SEQUENCE [LARGE SCALE GENOMIC DNA]</scope>
    <source>
        <strain evidence="1">ZHUSHIDOU_FW_LH</strain>
        <tissue evidence="1">Leaf</tissue>
    </source>
</reference>
<dbReference type="AlphaFoldDB" id="A0AAN9IFV4"/>
<sequence length="111" mass="13001">MIQILRSLYTFYKTMHGIVKTSALNYCLSLYTNYGVLVGEYGCYIRLVGALSDSRFSKNRANNYFFYLIYTVEFYHYRLISTVDPHPSPLYKPPLSFPKFRHSESDRNSVA</sequence>
<name>A0AAN9IFV4_CROPI</name>
<dbReference type="Proteomes" id="UP001372338">
    <property type="component" value="Unassembled WGS sequence"/>
</dbReference>
<gene>
    <name evidence="1" type="ORF">RIF29_16770</name>
</gene>
<comment type="caution">
    <text evidence="1">The sequence shown here is derived from an EMBL/GenBank/DDBJ whole genome shotgun (WGS) entry which is preliminary data.</text>
</comment>
<accession>A0AAN9IFV4</accession>
<organism evidence="1 2">
    <name type="scientific">Crotalaria pallida</name>
    <name type="common">Smooth rattlebox</name>
    <name type="synonym">Crotalaria striata</name>
    <dbReference type="NCBI Taxonomy" id="3830"/>
    <lineage>
        <taxon>Eukaryota</taxon>
        <taxon>Viridiplantae</taxon>
        <taxon>Streptophyta</taxon>
        <taxon>Embryophyta</taxon>
        <taxon>Tracheophyta</taxon>
        <taxon>Spermatophyta</taxon>
        <taxon>Magnoliopsida</taxon>
        <taxon>eudicotyledons</taxon>
        <taxon>Gunneridae</taxon>
        <taxon>Pentapetalae</taxon>
        <taxon>rosids</taxon>
        <taxon>fabids</taxon>
        <taxon>Fabales</taxon>
        <taxon>Fabaceae</taxon>
        <taxon>Papilionoideae</taxon>
        <taxon>50 kb inversion clade</taxon>
        <taxon>genistoids sensu lato</taxon>
        <taxon>core genistoids</taxon>
        <taxon>Crotalarieae</taxon>
        <taxon>Crotalaria</taxon>
    </lineage>
</organism>
<keyword evidence="2" id="KW-1185">Reference proteome</keyword>
<evidence type="ECO:0000313" key="2">
    <source>
        <dbReference type="Proteomes" id="UP001372338"/>
    </source>
</evidence>
<dbReference type="EMBL" id="JAYWIO010000003">
    <property type="protein sequence ID" value="KAK7275650.1"/>
    <property type="molecule type" value="Genomic_DNA"/>
</dbReference>